<dbReference type="Gene3D" id="2.40.170.20">
    <property type="entry name" value="TonB-dependent receptor, beta-barrel domain"/>
    <property type="match status" value="1"/>
</dbReference>
<organism evidence="6 7">
    <name type="scientific">Elizabethkingia bruuniana</name>
    <dbReference type="NCBI Taxonomy" id="1756149"/>
    <lineage>
        <taxon>Bacteria</taxon>
        <taxon>Pseudomonadati</taxon>
        <taxon>Bacteroidota</taxon>
        <taxon>Flavobacteriia</taxon>
        <taxon>Flavobacteriales</taxon>
        <taxon>Weeksellaceae</taxon>
        <taxon>Elizabethkingia</taxon>
    </lineage>
</organism>
<dbReference type="Pfam" id="PF07715">
    <property type="entry name" value="Plug"/>
    <property type="match status" value="1"/>
</dbReference>
<feature type="domain" description="TonB-dependent receptor plug" evidence="5">
    <location>
        <begin position="66"/>
        <end position="160"/>
    </location>
</feature>
<dbReference type="Proteomes" id="UP000595426">
    <property type="component" value="Chromosome"/>
</dbReference>
<dbReference type="PANTHER" id="PTHR40980">
    <property type="entry name" value="PLUG DOMAIN-CONTAINING PROTEIN"/>
    <property type="match status" value="1"/>
</dbReference>
<comment type="subcellular location">
    <subcellularLocation>
        <location evidence="1">Cell outer membrane</location>
    </subcellularLocation>
</comment>
<evidence type="ECO:0000256" key="3">
    <source>
        <dbReference type="ARBA" id="ARBA00023237"/>
    </source>
</evidence>
<feature type="signal peptide" evidence="4">
    <location>
        <begin position="1"/>
        <end position="25"/>
    </location>
</feature>
<keyword evidence="2" id="KW-0472">Membrane</keyword>
<accession>A0A7T7ZXW6</accession>
<sequence length="872" mass="98783">MKSKMRITKLSIGVFFAFISTTSLMAQATQDTIKKNEAKNIEGVKLQGQRNKKTETAILQEQKKAVIQKQAMGAEEISRKGISNIEQGLTKITGINTVEGRGLFVRGLEERYNYLLINGLGSPSNNPFQKIIALKQFPTDVVGKLNIYKTFNSNLYADFAGATFEIETLSFEKAFTKVEFGIGVNTLSTFRNDFKISENANTMKGYIGLNSHDKRLPSEVRNDIPSGYRFSKDQSINSFKDNWNVDNVKSMPNTSFGFTTAQKFKAGESGTLGLLFSLNHGSKYRYQNGVKNQFIPLGSSIILNNDLNRKEYSYELESSVLLGLGYKNKGTNINFNGIFLQNSANLIQDYLGYRNNEVQNTQFFRVNQQDISRFLDLQLTASQKIGERHLLKAGASWVINTFSQPDRKIIDNSKPTGNPNEVMLNYGGNNLIRQYLDVNGKDYLSAFAEYSVGLGEKGDKKEFPWTLAVGYNGFFDRRSNSYRFIYGYPNDLSQSTVRVNIDRPQEVFNQSIRNNALYYREDAYSYAFKSNIYQFVNAGYLNVNFKPSEKWDILVGGRVENNMNITRYKQAGDRATDPFRNLTKNQYFVLPSLAVKMAVNDKSNLRFAASKTITRPILIEYMPIVYINPDNENIFGNKDLKNSENYNLDLKYEIFPTSKEMFAVNLFAKRIDNAIERSFITSGNSNGQTITFYNAKKATLAGIEIEGLMNLSRINENLNKWSLGANATFMYSKVTRGADQTEETDAIANRNRTLQGAAPWTVNADLKYEFKNRSNLTHTVSLVYNVSGKKIYGVGFQKLDNIYELPFHQLDVIYAAQLTKNWNLKLGIQNILDSTYKLDLGPDSLIPVDAASLRMTDYKRGTTFNLTIGYTF</sequence>
<dbReference type="EMBL" id="CP067018">
    <property type="protein sequence ID" value="QQN59186.1"/>
    <property type="molecule type" value="Genomic_DNA"/>
</dbReference>
<keyword evidence="3" id="KW-0998">Cell outer membrane</keyword>
<dbReference type="InterPro" id="IPR012910">
    <property type="entry name" value="Plug_dom"/>
</dbReference>
<dbReference type="AlphaFoldDB" id="A0A7T7ZXW6"/>
<feature type="chain" id="PRO_5032819994" evidence="4">
    <location>
        <begin position="26"/>
        <end position="872"/>
    </location>
</feature>
<evidence type="ECO:0000256" key="4">
    <source>
        <dbReference type="SAM" id="SignalP"/>
    </source>
</evidence>
<name>A0A7T7ZXW6_9FLAO</name>
<evidence type="ECO:0000313" key="6">
    <source>
        <dbReference type="EMBL" id="QQN59186.1"/>
    </source>
</evidence>
<gene>
    <name evidence="6" type="ORF">I6H88_00950</name>
</gene>
<dbReference type="OrthoDB" id="9768470at2"/>
<dbReference type="SUPFAM" id="SSF56935">
    <property type="entry name" value="Porins"/>
    <property type="match status" value="1"/>
</dbReference>
<keyword evidence="4" id="KW-0732">Signal</keyword>
<dbReference type="GO" id="GO:0009279">
    <property type="term" value="C:cell outer membrane"/>
    <property type="evidence" value="ECO:0007669"/>
    <property type="project" value="UniProtKB-SubCell"/>
</dbReference>
<proteinExistence type="predicted"/>
<dbReference type="Gene3D" id="2.170.130.10">
    <property type="entry name" value="TonB-dependent receptor, plug domain"/>
    <property type="match status" value="1"/>
</dbReference>
<keyword evidence="7" id="KW-1185">Reference proteome</keyword>
<evidence type="ECO:0000259" key="5">
    <source>
        <dbReference type="Pfam" id="PF07715"/>
    </source>
</evidence>
<dbReference type="InterPro" id="IPR036942">
    <property type="entry name" value="Beta-barrel_TonB_sf"/>
</dbReference>
<dbReference type="InterPro" id="IPR037066">
    <property type="entry name" value="Plug_dom_sf"/>
</dbReference>
<dbReference type="PANTHER" id="PTHR40980:SF5">
    <property type="entry name" value="TONB-DEPENDENT RECEPTOR"/>
    <property type="match status" value="1"/>
</dbReference>
<evidence type="ECO:0000313" key="7">
    <source>
        <dbReference type="Proteomes" id="UP000595426"/>
    </source>
</evidence>
<keyword evidence="6" id="KW-0675">Receptor</keyword>
<evidence type="ECO:0000256" key="2">
    <source>
        <dbReference type="ARBA" id="ARBA00023136"/>
    </source>
</evidence>
<evidence type="ECO:0000256" key="1">
    <source>
        <dbReference type="ARBA" id="ARBA00004442"/>
    </source>
</evidence>
<reference evidence="6 7" key="1">
    <citation type="submission" date="2020-12" db="EMBL/GenBank/DDBJ databases">
        <title>FDA dAtabase for Regulatory Grade micrObial Sequences (FDA-ARGOS): Supporting development and validation of Infectious Disease Dx tests.</title>
        <authorList>
            <person name="Kerrigan L."/>
            <person name="Long C."/>
            <person name="Tallon L."/>
            <person name="Sadzewicz L."/>
            <person name="Zhao X."/>
            <person name="Boylan J."/>
            <person name="Ott S."/>
            <person name="Bowen H."/>
            <person name="Vavikolanu K."/>
            <person name="Mehta A."/>
            <person name="Aluvathingal J."/>
            <person name="Nadendla S."/>
            <person name="Yan Y."/>
            <person name="Sichtig H."/>
        </authorList>
    </citation>
    <scope>NUCLEOTIDE SEQUENCE [LARGE SCALE GENOMIC DNA]</scope>
    <source>
        <strain evidence="6 7">FDAARGOS_1031</strain>
    </source>
</reference>
<protein>
    <submittedName>
        <fullName evidence="6">TonB-dependent receptor</fullName>
    </submittedName>
</protein>